<dbReference type="Gene3D" id="1.25.40.20">
    <property type="entry name" value="Ankyrin repeat-containing domain"/>
    <property type="match status" value="3"/>
</dbReference>
<evidence type="ECO:0000256" key="1">
    <source>
        <dbReference type="ARBA" id="ARBA00004906"/>
    </source>
</evidence>
<feature type="repeat" description="ANK" evidence="7">
    <location>
        <begin position="40"/>
        <end position="61"/>
    </location>
</feature>
<keyword evidence="2" id="KW-0677">Repeat</keyword>
<dbReference type="FunFam" id="1.25.40.10:FF:000104">
    <property type="entry name" value="Fem-1 homolog c (C.elegans)"/>
    <property type="match status" value="1"/>
</dbReference>
<sequence length="698" mass="77269">MDLACIVFNAARENNLNLLKSALNGRSASEISMLISSKVNGATPLVISCRNGHSKIVEYLLTWCQADVEQVGSVSFDGEPIEDAPPLWCASAAGHLGIVKLLVRHGANVNSTTRTNSTPLRAACFDGHFEIVKYLIHNGADFEVANRHGHTCLMIACYKGHFKIAKYLLSLKANVNRCSVKGNTALHDCAESGSLEILQLLLKHGATMEVDYYGMTPLLAASVTGHVPIVEHLITLPCVTRESRIDALELLGATYVDKKRDMVSALSLWRRAMEERNVVPKIPKEVHEPIAAYEYVTEVTTIEDLEELVLDPDEMRMQALVIRQRILGPTHPDTSYYIRFRGAHYADAGRFDRCIDLWTYALTMQQKILPPLSPMTQSSLLSFAELFSFMMMEAGRLLPRGRVVPSIEACDMLMIFNKAVIEVERGLSNFQKQQLLQSVAATVSSSSSSLAGQSWSMEQQKSSTTTSAAEQHQQEQHQHQHHHHHQQQQQVVSSSSSASSSSSSIHDCNNDPNALSRALVSALHIGCLLAWLIDDESCCPKMRRDILVALYKLNRLNVAVRSGRTALHYACYREGTLVGRYPACQFPSPYLAKALLEVGADPNATDDLGNTPLHLAALVYPKWPNIAKVLLDNGAHIDARNKAGETFESLIKPKKIHETVNTLKYTSLACLAAKCIRKHNLSYEGMVPTTLYSFIDMH</sequence>
<feature type="repeat" description="ANK" evidence="7">
    <location>
        <begin position="181"/>
        <end position="213"/>
    </location>
</feature>
<accession>A0A1I8QD50</accession>
<dbReference type="PANTHER" id="PTHR24173">
    <property type="entry name" value="ANKYRIN REPEAT CONTAINING"/>
    <property type="match status" value="1"/>
</dbReference>
<dbReference type="VEuPathDB" id="VectorBase:SCAU016049"/>
<keyword evidence="3" id="KW-0833">Ubl conjugation pathway</keyword>
<comment type="pathway">
    <text evidence="1">Protein modification; protein ubiquitination.</text>
</comment>
<keyword evidence="5 7" id="KW-0040">ANK repeat</keyword>
<evidence type="ECO:0000256" key="8">
    <source>
        <dbReference type="SAM" id="MobiDB-lite"/>
    </source>
</evidence>
<dbReference type="PROSITE" id="PS50297">
    <property type="entry name" value="ANK_REP_REGION"/>
    <property type="match status" value="6"/>
</dbReference>
<evidence type="ECO:0000256" key="2">
    <source>
        <dbReference type="ARBA" id="ARBA00022737"/>
    </source>
</evidence>
<gene>
    <name evidence="9" type="primary">106082479</name>
</gene>
<dbReference type="InterPro" id="IPR011990">
    <property type="entry name" value="TPR-like_helical_dom_sf"/>
</dbReference>
<dbReference type="Gene3D" id="1.25.40.10">
    <property type="entry name" value="Tetratricopeptide repeat domain"/>
    <property type="match status" value="1"/>
</dbReference>
<evidence type="ECO:0000313" key="10">
    <source>
        <dbReference type="Proteomes" id="UP000095300"/>
    </source>
</evidence>
<feature type="repeat" description="ANK" evidence="7">
    <location>
        <begin position="82"/>
        <end position="114"/>
    </location>
</feature>
<evidence type="ECO:0000256" key="6">
    <source>
        <dbReference type="ARBA" id="ARBA00038500"/>
    </source>
</evidence>
<evidence type="ECO:0000313" key="9">
    <source>
        <dbReference type="EnsemblMetazoa" id="SCAU016049-PB"/>
    </source>
</evidence>
<dbReference type="SMART" id="SM00248">
    <property type="entry name" value="ANK"/>
    <property type="match status" value="8"/>
</dbReference>
<organism evidence="9 10">
    <name type="scientific">Stomoxys calcitrans</name>
    <name type="common">Stable fly</name>
    <name type="synonym">Conops calcitrans</name>
    <dbReference type="NCBI Taxonomy" id="35570"/>
    <lineage>
        <taxon>Eukaryota</taxon>
        <taxon>Metazoa</taxon>
        <taxon>Ecdysozoa</taxon>
        <taxon>Arthropoda</taxon>
        <taxon>Hexapoda</taxon>
        <taxon>Insecta</taxon>
        <taxon>Pterygota</taxon>
        <taxon>Neoptera</taxon>
        <taxon>Endopterygota</taxon>
        <taxon>Diptera</taxon>
        <taxon>Brachycera</taxon>
        <taxon>Muscomorpha</taxon>
        <taxon>Muscoidea</taxon>
        <taxon>Muscidae</taxon>
        <taxon>Stomoxys</taxon>
    </lineage>
</organism>
<feature type="repeat" description="ANK" evidence="7">
    <location>
        <begin position="562"/>
        <end position="607"/>
    </location>
</feature>
<evidence type="ECO:0000256" key="3">
    <source>
        <dbReference type="ARBA" id="ARBA00022786"/>
    </source>
</evidence>
<protein>
    <submittedName>
        <fullName evidence="9">Uncharacterized protein</fullName>
    </submittedName>
</protein>
<keyword evidence="10" id="KW-1185">Reference proteome</keyword>
<evidence type="ECO:0000256" key="4">
    <source>
        <dbReference type="ARBA" id="ARBA00022803"/>
    </source>
</evidence>
<dbReference type="KEGG" id="scac:106082479"/>
<dbReference type="InterPro" id="IPR002110">
    <property type="entry name" value="Ankyrin_rpt"/>
</dbReference>
<dbReference type="Pfam" id="PF13637">
    <property type="entry name" value="Ank_4"/>
    <property type="match status" value="1"/>
</dbReference>
<feature type="repeat" description="ANK" evidence="7">
    <location>
        <begin position="148"/>
        <end position="180"/>
    </location>
</feature>
<dbReference type="PRINTS" id="PR01415">
    <property type="entry name" value="ANKYRIN"/>
</dbReference>
<dbReference type="Proteomes" id="UP000095300">
    <property type="component" value="Unassembled WGS sequence"/>
</dbReference>
<dbReference type="PROSITE" id="PS50088">
    <property type="entry name" value="ANK_REPEAT"/>
    <property type="match status" value="7"/>
</dbReference>
<dbReference type="Pfam" id="PF12796">
    <property type="entry name" value="Ank_2"/>
    <property type="match status" value="2"/>
</dbReference>
<dbReference type="PANTHER" id="PTHR24173:SF85">
    <property type="entry name" value="PROTEIN FEM-1 HOMOLOG CG6966"/>
    <property type="match status" value="1"/>
</dbReference>
<keyword evidence="4" id="KW-0802">TPR repeat</keyword>
<dbReference type="Pfam" id="PF00023">
    <property type="entry name" value="Ank"/>
    <property type="match status" value="1"/>
</dbReference>
<feature type="compositionally biased region" description="Low complexity" evidence="8">
    <location>
        <begin position="487"/>
        <end position="504"/>
    </location>
</feature>
<feature type="region of interest" description="Disordered" evidence="8">
    <location>
        <begin position="454"/>
        <end position="507"/>
    </location>
</feature>
<dbReference type="SUPFAM" id="SSF48403">
    <property type="entry name" value="Ankyrin repeat"/>
    <property type="match status" value="1"/>
</dbReference>
<feature type="repeat" description="ANK" evidence="7">
    <location>
        <begin position="115"/>
        <end position="147"/>
    </location>
</feature>
<evidence type="ECO:0000256" key="7">
    <source>
        <dbReference type="PROSITE-ProRule" id="PRU00023"/>
    </source>
</evidence>
<feature type="compositionally biased region" description="Low complexity" evidence="8">
    <location>
        <begin position="454"/>
        <end position="471"/>
    </location>
</feature>
<name>A0A1I8QD50_STOCA</name>
<evidence type="ECO:0000256" key="5">
    <source>
        <dbReference type="ARBA" id="ARBA00023043"/>
    </source>
</evidence>
<feature type="repeat" description="ANK" evidence="7">
    <location>
        <begin position="608"/>
        <end position="642"/>
    </location>
</feature>
<reference evidence="9" key="1">
    <citation type="submission" date="2020-05" db="UniProtKB">
        <authorList>
            <consortium name="EnsemblMetazoa"/>
        </authorList>
    </citation>
    <scope>IDENTIFICATION</scope>
    <source>
        <strain evidence="9">USDA</strain>
    </source>
</reference>
<dbReference type="EnsemblMetazoa" id="SCAU016049-RB">
    <property type="protein sequence ID" value="SCAU016049-PB"/>
    <property type="gene ID" value="SCAU016049"/>
</dbReference>
<dbReference type="STRING" id="35570.A0A1I8QD50"/>
<dbReference type="AlphaFoldDB" id="A0A1I8QD50"/>
<dbReference type="InterPro" id="IPR036770">
    <property type="entry name" value="Ankyrin_rpt-contain_sf"/>
</dbReference>
<dbReference type="OrthoDB" id="4429489at2759"/>
<proteinExistence type="inferred from homology"/>
<comment type="similarity">
    <text evidence="6">Belongs to the fem-1 family.</text>
</comment>